<gene>
    <name evidence="1" type="ORF">SBAD_LOCUS11123</name>
</gene>
<dbReference type="AlphaFoldDB" id="A0A183J5H5"/>
<dbReference type="Proteomes" id="UP000270296">
    <property type="component" value="Unassembled WGS sequence"/>
</dbReference>
<protein>
    <submittedName>
        <fullName evidence="3">Transcriptional regulator</fullName>
    </submittedName>
</protein>
<accession>A0A183J5H5</accession>
<dbReference type="WBParaSite" id="SBAD_0001150301-mRNA-1">
    <property type="protein sequence ID" value="SBAD_0001150301-mRNA-1"/>
    <property type="gene ID" value="SBAD_0001150301"/>
</dbReference>
<evidence type="ECO:0000313" key="3">
    <source>
        <dbReference type="WBParaSite" id="SBAD_0001150301-mRNA-1"/>
    </source>
</evidence>
<evidence type="ECO:0000313" key="2">
    <source>
        <dbReference type="Proteomes" id="UP000270296"/>
    </source>
</evidence>
<organism evidence="3">
    <name type="scientific">Soboliphyme baturini</name>
    <dbReference type="NCBI Taxonomy" id="241478"/>
    <lineage>
        <taxon>Eukaryota</taxon>
        <taxon>Metazoa</taxon>
        <taxon>Ecdysozoa</taxon>
        <taxon>Nematoda</taxon>
        <taxon>Enoplea</taxon>
        <taxon>Dorylaimia</taxon>
        <taxon>Dioctophymatida</taxon>
        <taxon>Dioctophymatoidea</taxon>
        <taxon>Soboliphymatidae</taxon>
        <taxon>Soboliphyme</taxon>
    </lineage>
</organism>
<keyword evidence="2" id="KW-1185">Reference proteome</keyword>
<reference evidence="1 2" key="2">
    <citation type="submission" date="2018-11" db="EMBL/GenBank/DDBJ databases">
        <authorList>
            <consortium name="Pathogen Informatics"/>
        </authorList>
    </citation>
    <scope>NUCLEOTIDE SEQUENCE [LARGE SCALE GENOMIC DNA]</scope>
</reference>
<proteinExistence type="predicted"/>
<evidence type="ECO:0000313" key="1">
    <source>
        <dbReference type="EMBL" id="VDP37286.1"/>
    </source>
</evidence>
<dbReference type="EMBL" id="UZAM01015112">
    <property type="protein sequence ID" value="VDP37286.1"/>
    <property type="molecule type" value="Genomic_DNA"/>
</dbReference>
<name>A0A183J5H5_9BILA</name>
<sequence>MRHYATITRIDELGQWQTTHVVFFTSGRGTWRADGADMRADAQGVHVTPIVQQFDNDDDDHGGRCHLMTT</sequence>
<reference evidence="3" key="1">
    <citation type="submission" date="2016-06" db="UniProtKB">
        <authorList>
            <consortium name="WormBaseParasite"/>
        </authorList>
    </citation>
    <scope>IDENTIFICATION</scope>
</reference>